<dbReference type="EMBL" id="JAPVEA010000001">
    <property type="protein sequence ID" value="KAJ5465229.1"/>
    <property type="molecule type" value="Genomic_DNA"/>
</dbReference>
<feature type="compositionally biased region" description="Basic and acidic residues" evidence="1">
    <location>
        <begin position="492"/>
        <end position="515"/>
    </location>
</feature>
<dbReference type="GeneID" id="81594552"/>
<dbReference type="RefSeq" id="XP_056772076.1">
    <property type="nucleotide sequence ID" value="XM_056904309.1"/>
</dbReference>
<name>A0AAD6CGU5_9EURO</name>
<feature type="region of interest" description="Disordered" evidence="1">
    <location>
        <begin position="420"/>
        <end position="467"/>
    </location>
</feature>
<evidence type="ECO:0000313" key="3">
    <source>
        <dbReference type="Proteomes" id="UP001213681"/>
    </source>
</evidence>
<accession>A0AAD6CGU5</accession>
<organism evidence="2 3">
    <name type="scientific">Penicillium daleae</name>
    <dbReference type="NCBI Taxonomy" id="63821"/>
    <lineage>
        <taxon>Eukaryota</taxon>
        <taxon>Fungi</taxon>
        <taxon>Dikarya</taxon>
        <taxon>Ascomycota</taxon>
        <taxon>Pezizomycotina</taxon>
        <taxon>Eurotiomycetes</taxon>
        <taxon>Eurotiomycetidae</taxon>
        <taxon>Eurotiales</taxon>
        <taxon>Aspergillaceae</taxon>
        <taxon>Penicillium</taxon>
    </lineage>
</organism>
<feature type="region of interest" description="Disordered" evidence="1">
    <location>
        <begin position="290"/>
        <end position="339"/>
    </location>
</feature>
<reference evidence="2" key="1">
    <citation type="submission" date="2022-12" db="EMBL/GenBank/DDBJ databases">
        <authorList>
            <person name="Petersen C."/>
        </authorList>
    </citation>
    <scope>NUCLEOTIDE SEQUENCE</scope>
    <source>
        <strain evidence="2">IBT 16125</strain>
    </source>
</reference>
<evidence type="ECO:0000256" key="1">
    <source>
        <dbReference type="SAM" id="MobiDB-lite"/>
    </source>
</evidence>
<evidence type="ECO:0000313" key="2">
    <source>
        <dbReference type="EMBL" id="KAJ5465229.1"/>
    </source>
</evidence>
<feature type="compositionally biased region" description="Pro residues" evidence="1">
    <location>
        <begin position="292"/>
        <end position="306"/>
    </location>
</feature>
<proteinExistence type="predicted"/>
<dbReference type="AlphaFoldDB" id="A0AAD6CGU5"/>
<feature type="region of interest" description="Disordered" evidence="1">
    <location>
        <begin position="492"/>
        <end position="530"/>
    </location>
</feature>
<feature type="compositionally biased region" description="Polar residues" evidence="1">
    <location>
        <begin position="7"/>
        <end position="18"/>
    </location>
</feature>
<sequence>MAASRSGDPTNPFSLGSNSADEESSADEDQPPVITVHNLTARFFFNRPAEELVPAQYLQMAERTSIVQDKPWIFCQDKVNARYVNLKRWPRSDIRYRGVFKTLARVPCIETGLWEGGSEECQQELLDSQSRAQAQVVYALLDEIGKMLDLKHLTADARRVFFLKPRLLVYQLEYWTGYRQKHRDGPETDAILSLEFNPGKSFVITILPISVTNYEEPLETALADKFKLMLGQLLQHIKPLPVPGDKIPDQEIFLIGQHGSKLHIMRTIFPGHKVSSLWCRRELPYETSLIPQTPPTCAPPPSPSQPEAPATPTEPTDDTDTAQTNPTSTTDTARHRRISNRFYAPENIARVRRHIEATKLSMLDQELDPRTFRVLCTREFDLWKEDDFAAAVQVLAGLHMYLLSGSARCGALQAVFNKPPYPPHDAEPEDTAEDVELDEEEVEEVKEEDEKEEAEQEEEGDVDLERSPNEYLCQDLNQQLDSLQNAVWERETTFQEREEAESCREESDSRGEDAKLLSQTEQSQELDDGRHGFLQELRRSWWNNLGTDAEAGGFGGD</sequence>
<reference evidence="2" key="2">
    <citation type="journal article" date="2023" name="IMA Fungus">
        <title>Comparative genomic study of the Penicillium genus elucidates a diverse pangenome and 15 lateral gene transfer events.</title>
        <authorList>
            <person name="Petersen C."/>
            <person name="Sorensen T."/>
            <person name="Nielsen M.R."/>
            <person name="Sondergaard T.E."/>
            <person name="Sorensen J.L."/>
            <person name="Fitzpatrick D.A."/>
            <person name="Frisvad J.C."/>
            <person name="Nielsen K.L."/>
        </authorList>
    </citation>
    <scope>NUCLEOTIDE SEQUENCE</scope>
    <source>
        <strain evidence="2">IBT 16125</strain>
    </source>
</reference>
<keyword evidence="3" id="KW-1185">Reference proteome</keyword>
<dbReference type="Proteomes" id="UP001213681">
    <property type="component" value="Unassembled WGS sequence"/>
</dbReference>
<feature type="region of interest" description="Disordered" evidence="1">
    <location>
        <begin position="1"/>
        <end position="32"/>
    </location>
</feature>
<comment type="caution">
    <text evidence="2">The sequence shown here is derived from an EMBL/GenBank/DDBJ whole genome shotgun (WGS) entry which is preliminary data.</text>
</comment>
<feature type="compositionally biased region" description="Acidic residues" evidence="1">
    <location>
        <begin position="427"/>
        <end position="462"/>
    </location>
</feature>
<protein>
    <submittedName>
        <fullName evidence="2">Uncharacterized protein</fullName>
    </submittedName>
</protein>
<gene>
    <name evidence="2" type="ORF">N7458_000915</name>
</gene>
<feature type="compositionally biased region" description="Acidic residues" evidence="1">
    <location>
        <begin position="20"/>
        <end position="30"/>
    </location>
</feature>